<keyword evidence="11" id="KW-1185">Reference proteome</keyword>
<proteinExistence type="inferred from homology"/>
<dbReference type="PANTHER" id="PTHR14110:SF0">
    <property type="entry name" value="MITOCHONDRIAL IMPORT INNER MEMBRANE TRANSLOCASE SUBUNIT TIM22"/>
    <property type="match status" value="1"/>
</dbReference>
<comment type="caution">
    <text evidence="10">The sequence shown here is derived from an EMBL/GenBank/DDBJ whole genome shotgun (WGS) entry which is preliminary data.</text>
</comment>
<accession>A0ABR3BCG3</accession>
<comment type="similarity">
    <text evidence="2 9">Belongs to the Tim17/Tim22/Tim23 family.</text>
</comment>
<comment type="subunit">
    <text evidence="9">Component of the TIM22 complex.</text>
</comment>
<dbReference type="PANTHER" id="PTHR14110">
    <property type="entry name" value="MITOCHONDRIAL IMPORT INNER MEMBRANE TRANSLOCASE SUBUNIT TIM22"/>
    <property type="match status" value="1"/>
</dbReference>
<keyword evidence="6" id="KW-1133">Transmembrane helix</keyword>
<evidence type="ECO:0000256" key="9">
    <source>
        <dbReference type="RuleBase" id="RU367038"/>
    </source>
</evidence>
<keyword evidence="5 9" id="KW-0999">Mitochondrion inner membrane</keyword>
<evidence type="ECO:0000256" key="6">
    <source>
        <dbReference type="ARBA" id="ARBA00022989"/>
    </source>
</evidence>
<evidence type="ECO:0000256" key="3">
    <source>
        <dbReference type="ARBA" id="ARBA00020722"/>
    </source>
</evidence>
<dbReference type="EMBL" id="JBCLYO010000001">
    <property type="protein sequence ID" value="KAL0096396.1"/>
    <property type="molecule type" value="Genomic_DNA"/>
</dbReference>
<keyword evidence="9" id="KW-0813">Transport</keyword>
<dbReference type="Pfam" id="PF02466">
    <property type="entry name" value="Tim17"/>
    <property type="match status" value="1"/>
</dbReference>
<dbReference type="InterPro" id="IPR039175">
    <property type="entry name" value="TIM22"/>
</dbReference>
<keyword evidence="4" id="KW-0812">Transmembrane</keyword>
<keyword evidence="9" id="KW-0653">Protein transport</keyword>
<evidence type="ECO:0000256" key="5">
    <source>
        <dbReference type="ARBA" id="ARBA00022792"/>
    </source>
</evidence>
<name>A0ABR3BCG3_PHYBL</name>
<dbReference type="Proteomes" id="UP001448207">
    <property type="component" value="Unassembled WGS sequence"/>
</dbReference>
<evidence type="ECO:0000313" key="10">
    <source>
        <dbReference type="EMBL" id="KAL0096396.1"/>
    </source>
</evidence>
<evidence type="ECO:0000256" key="4">
    <source>
        <dbReference type="ARBA" id="ARBA00022692"/>
    </source>
</evidence>
<evidence type="ECO:0000256" key="2">
    <source>
        <dbReference type="ARBA" id="ARBA00008444"/>
    </source>
</evidence>
<evidence type="ECO:0000313" key="11">
    <source>
        <dbReference type="Proteomes" id="UP001448207"/>
    </source>
</evidence>
<organism evidence="10 11">
    <name type="scientific">Phycomyces blakesleeanus</name>
    <dbReference type="NCBI Taxonomy" id="4837"/>
    <lineage>
        <taxon>Eukaryota</taxon>
        <taxon>Fungi</taxon>
        <taxon>Fungi incertae sedis</taxon>
        <taxon>Mucoromycota</taxon>
        <taxon>Mucoromycotina</taxon>
        <taxon>Mucoromycetes</taxon>
        <taxon>Mucorales</taxon>
        <taxon>Phycomycetaceae</taxon>
        <taxon>Phycomyces</taxon>
    </lineage>
</organism>
<keyword evidence="7 9" id="KW-0496">Mitochondrion</keyword>
<evidence type="ECO:0000256" key="8">
    <source>
        <dbReference type="ARBA" id="ARBA00023136"/>
    </source>
</evidence>
<reference evidence="10 11" key="1">
    <citation type="submission" date="2024-04" db="EMBL/GenBank/DDBJ databases">
        <title>Symmetric and asymmetric DNA N6-adenine methylation regulates different biological responses in Mucorales.</title>
        <authorList>
            <consortium name="Lawrence Berkeley National Laboratory"/>
            <person name="Lax C."/>
            <person name="Mondo S.J."/>
            <person name="Osorio-Concepcion M."/>
            <person name="Muszewska A."/>
            <person name="Corrochano-Luque M."/>
            <person name="Gutierrez G."/>
            <person name="Riley R."/>
            <person name="Lipzen A."/>
            <person name="Guo J."/>
            <person name="Hundley H."/>
            <person name="Amirebrahimi M."/>
            <person name="Ng V."/>
            <person name="Lorenzo-Gutierrez D."/>
            <person name="Binder U."/>
            <person name="Yang J."/>
            <person name="Song Y."/>
            <person name="Canovas D."/>
            <person name="Navarro E."/>
            <person name="Freitag M."/>
            <person name="Gabaldon T."/>
            <person name="Grigoriev I.V."/>
            <person name="Corrochano L.M."/>
            <person name="Nicolas F.E."/>
            <person name="Garre V."/>
        </authorList>
    </citation>
    <scope>NUCLEOTIDE SEQUENCE [LARGE SCALE GENOMIC DNA]</scope>
    <source>
        <strain evidence="10 11">L51</strain>
    </source>
</reference>
<comment type="subcellular location">
    <subcellularLocation>
        <location evidence="1 9">Mitochondrion inner membrane</location>
        <topology evidence="1 9">Multi-pass membrane protein</topology>
    </subcellularLocation>
</comment>
<evidence type="ECO:0000256" key="1">
    <source>
        <dbReference type="ARBA" id="ARBA00004448"/>
    </source>
</evidence>
<protein>
    <recommendedName>
        <fullName evidence="3 9">Mitochondrial import inner membrane translocase subunit TIM22</fullName>
    </recommendedName>
</protein>
<sequence length="166" mass="17453">MASPLGGGSPMGGNNNGMSLQEKQTIAMIQSTMESCPFKTAMSGTAGFVMGGAFGLFMSSFEYSGPNMNEEIANQTTKQQIKAAFKDMSSRSYSMAKNFAVVGAIYSGSECCIESYRAKNDLYNSMAAGCFTGGALAVRAGPQAAAFGCAGFAAFSTAIDWYMRRD</sequence>
<keyword evidence="9" id="KW-0811">Translocation</keyword>
<gene>
    <name evidence="10" type="ORF">J3Q64DRAFT_1707498</name>
</gene>
<comment type="function">
    <text evidence="9">Essential core component of the TIM22 complex, a complex that mediates the import and insertion of multi-pass transmembrane proteins into the mitochondrial inner membrane. In the TIM22 complex, it constitutes the voltage-activated and signal-gated channel. Forms a twin-pore translocase that uses the membrane potential as external driving force in 2 voltage-dependent steps.</text>
</comment>
<evidence type="ECO:0000256" key="7">
    <source>
        <dbReference type="ARBA" id="ARBA00023128"/>
    </source>
</evidence>
<keyword evidence="8" id="KW-0472">Membrane</keyword>